<reference evidence="2 3" key="1">
    <citation type="submission" date="2021-04" db="EMBL/GenBank/DDBJ databases">
        <authorList>
            <person name="Ivanova A."/>
        </authorList>
    </citation>
    <scope>NUCLEOTIDE SEQUENCE [LARGE SCALE GENOMIC DNA]</scope>
    <source>
        <strain evidence="2 3">G18</strain>
    </source>
</reference>
<name>A0ABS5C0N1_9BACT</name>
<dbReference type="Proteomes" id="UP000676565">
    <property type="component" value="Unassembled WGS sequence"/>
</dbReference>
<feature type="region of interest" description="Disordered" evidence="1">
    <location>
        <begin position="1"/>
        <end position="28"/>
    </location>
</feature>
<dbReference type="SUPFAM" id="SSF52540">
    <property type="entry name" value="P-loop containing nucleoside triphosphate hydrolases"/>
    <property type="match status" value="1"/>
</dbReference>
<dbReference type="RefSeq" id="WP_210660239.1">
    <property type="nucleotide sequence ID" value="NZ_JAGKQQ010000001.1"/>
</dbReference>
<evidence type="ECO:0008006" key="4">
    <source>
        <dbReference type="Google" id="ProtNLM"/>
    </source>
</evidence>
<evidence type="ECO:0000313" key="3">
    <source>
        <dbReference type="Proteomes" id="UP000676565"/>
    </source>
</evidence>
<feature type="compositionally biased region" description="Polar residues" evidence="1">
    <location>
        <begin position="180"/>
        <end position="189"/>
    </location>
</feature>
<organism evidence="2 3">
    <name type="scientific">Gemmata palustris</name>
    <dbReference type="NCBI Taxonomy" id="2822762"/>
    <lineage>
        <taxon>Bacteria</taxon>
        <taxon>Pseudomonadati</taxon>
        <taxon>Planctomycetota</taxon>
        <taxon>Planctomycetia</taxon>
        <taxon>Gemmatales</taxon>
        <taxon>Gemmataceae</taxon>
        <taxon>Gemmata</taxon>
    </lineage>
</organism>
<dbReference type="Gene3D" id="3.30.450.380">
    <property type="match status" value="1"/>
</dbReference>
<dbReference type="InterPro" id="IPR027417">
    <property type="entry name" value="P-loop_NTPase"/>
</dbReference>
<feature type="region of interest" description="Disordered" evidence="1">
    <location>
        <begin position="178"/>
        <end position="221"/>
    </location>
</feature>
<comment type="caution">
    <text evidence="2">The sequence shown here is derived from an EMBL/GenBank/DDBJ whole genome shotgun (WGS) entry which is preliminary data.</text>
</comment>
<feature type="compositionally biased region" description="Low complexity" evidence="1">
    <location>
        <begin position="190"/>
        <end position="205"/>
    </location>
</feature>
<evidence type="ECO:0000313" key="2">
    <source>
        <dbReference type="EMBL" id="MBP3959545.1"/>
    </source>
</evidence>
<feature type="compositionally biased region" description="Polar residues" evidence="1">
    <location>
        <begin position="10"/>
        <end position="26"/>
    </location>
</feature>
<keyword evidence="3" id="KW-1185">Reference proteome</keyword>
<evidence type="ECO:0000256" key="1">
    <source>
        <dbReference type="SAM" id="MobiDB-lite"/>
    </source>
</evidence>
<accession>A0ABS5C0N1</accession>
<sequence>MSKLEDRLDMSSSKRMPQSLLRQSLRQHAEQITDQEARGFAKADRDRLIEEALAELMGFGPLEELFADPGVREVMVTGPGTVIARREHGQWLPTSVKFRDEGHVRATLDRIAAHAEPVGPVMTSITLFDMRLPNGFRAIAVIPPDALDQPATASFLRDSAPSIPMASKDTSGAFPGLPATGSTSHGTLKTISGPTPGSRSGSGITAIPAQRVPSEPPASGISDPLARHRVRILERLLSKFAALKVYDVTRLEVTELRKVISAYIREYGETEKVYLSETDQGRIMLEILTSLQR</sequence>
<gene>
    <name evidence="2" type="ORF">J8F10_30240</name>
</gene>
<protein>
    <recommendedName>
        <fullName evidence="4">Type II secretion system protein E</fullName>
    </recommendedName>
</protein>
<proteinExistence type="predicted"/>
<dbReference type="EMBL" id="JAGKQQ010000001">
    <property type="protein sequence ID" value="MBP3959545.1"/>
    <property type="molecule type" value="Genomic_DNA"/>
</dbReference>